<dbReference type="SUPFAM" id="SSF51735">
    <property type="entry name" value="NAD(P)-binding Rossmann-fold domains"/>
    <property type="match status" value="1"/>
</dbReference>
<dbReference type="Proteomes" id="UP000253501">
    <property type="component" value="Unassembled WGS sequence"/>
</dbReference>
<dbReference type="NCBIfam" id="NF004845">
    <property type="entry name" value="PRK06196.1"/>
    <property type="match status" value="1"/>
</dbReference>
<sequence length="324" mass="34462">MSTQQAPIGSGFGPASTAADVIRGIDLTGKHVVVTGGYSGIGLETVRAFRSAGATVFVPARDIAKAREALGDMPDVILSGMDLLDPASIDRFAEGVLAATDLLHILVNNAGVMALPLSRDARGYESQFSANHLGHFQLTCRLWPALRRANGARVIALSSYGHRRAGIDFHDPNFQVREYDPWVAYGQAKTANALFAVALDSIGKHQGVRAFSVHPGGIATVLIRHMSQAQIDASEVFDREGRPIIDPQNNKKTPEQGAATAVWCATSPRLDGMGGVYCADCDIARALPSDDSTELHGVRPRATDPVAAGRLWQLSEQLTGASID</sequence>
<evidence type="ECO:0000256" key="1">
    <source>
        <dbReference type="ARBA" id="ARBA00006484"/>
    </source>
</evidence>
<evidence type="ECO:0000256" key="3">
    <source>
        <dbReference type="ARBA" id="ARBA00071493"/>
    </source>
</evidence>
<dbReference type="EMBL" id="QDHA01000019">
    <property type="protein sequence ID" value="RCJ08951.1"/>
    <property type="molecule type" value="Genomic_DNA"/>
</dbReference>
<name>A0A367PM03_CUPNE</name>
<accession>A0A367PM03</accession>
<dbReference type="Gene3D" id="3.40.50.720">
    <property type="entry name" value="NAD(P)-binding Rossmann-like Domain"/>
    <property type="match status" value="1"/>
</dbReference>
<comment type="similarity">
    <text evidence="1">Belongs to the short-chain dehydrogenases/reductases (SDR) family.</text>
</comment>
<reference evidence="4 5" key="1">
    <citation type="submission" date="2018-04" db="EMBL/GenBank/DDBJ databases">
        <title>Cupriavidus necator CR12 genome sequencing and assembly.</title>
        <authorList>
            <person name="Ben Fekih I."/>
            <person name="Mazhar H.S."/>
            <person name="Bello S.K."/>
            <person name="Rensing C."/>
        </authorList>
    </citation>
    <scope>NUCLEOTIDE SEQUENCE [LARGE SCALE GENOMIC DNA]</scope>
    <source>
        <strain evidence="4 5">CR12</strain>
    </source>
</reference>
<evidence type="ECO:0000313" key="5">
    <source>
        <dbReference type="Proteomes" id="UP000253501"/>
    </source>
</evidence>
<dbReference type="RefSeq" id="WP_114131507.1">
    <property type="nucleotide sequence ID" value="NZ_CP068435.1"/>
</dbReference>
<dbReference type="FunFam" id="3.40.50.720:FF:000594">
    <property type="entry name" value="Short-chain oxidoreductase"/>
    <property type="match status" value="1"/>
</dbReference>
<keyword evidence="2" id="KW-0560">Oxidoreductase</keyword>
<evidence type="ECO:0000313" key="4">
    <source>
        <dbReference type="EMBL" id="RCJ08951.1"/>
    </source>
</evidence>
<gene>
    <name evidence="4" type="ORF">DDK22_08080</name>
</gene>
<dbReference type="PANTHER" id="PTHR24320:SF272">
    <property type="entry name" value="NAD(P)-BINDING ROSSMANN-FOLD SUPERFAMILY PROTEIN"/>
    <property type="match status" value="1"/>
</dbReference>
<proteinExistence type="inferred from homology"/>
<dbReference type="InterPro" id="IPR002347">
    <property type="entry name" value="SDR_fam"/>
</dbReference>
<dbReference type="PRINTS" id="PR00081">
    <property type="entry name" value="GDHRDH"/>
</dbReference>
<evidence type="ECO:0000256" key="2">
    <source>
        <dbReference type="ARBA" id="ARBA00023002"/>
    </source>
</evidence>
<dbReference type="Pfam" id="PF00106">
    <property type="entry name" value="adh_short"/>
    <property type="match status" value="1"/>
</dbReference>
<dbReference type="AlphaFoldDB" id="A0A367PM03"/>
<dbReference type="PANTHER" id="PTHR24320">
    <property type="entry name" value="RETINOL DEHYDROGENASE"/>
    <property type="match status" value="1"/>
</dbReference>
<dbReference type="InterPro" id="IPR036291">
    <property type="entry name" value="NAD(P)-bd_dom_sf"/>
</dbReference>
<protein>
    <recommendedName>
        <fullName evidence="3">Probable oxidoreductase</fullName>
    </recommendedName>
</protein>
<comment type="caution">
    <text evidence="4">The sequence shown here is derived from an EMBL/GenBank/DDBJ whole genome shotgun (WGS) entry which is preliminary data.</text>
</comment>
<dbReference type="GO" id="GO:0016491">
    <property type="term" value="F:oxidoreductase activity"/>
    <property type="evidence" value="ECO:0007669"/>
    <property type="project" value="UniProtKB-KW"/>
</dbReference>
<organism evidence="4 5">
    <name type="scientific">Cupriavidus necator</name>
    <name type="common">Alcaligenes eutrophus</name>
    <name type="synonym">Ralstonia eutropha</name>
    <dbReference type="NCBI Taxonomy" id="106590"/>
    <lineage>
        <taxon>Bacteria</taxon>
        <taxon>Pseudomonadati</taxon>
        <taxon>Pseudomonadota</taxon>
        <taxon>Betaproteobacteria</taxon>
        <taxon>Burkholderiales</taxon>
        <taxon>Burkholderiaceae</taxon>
        <taxon>Cupriavidus</taxon>
    </lineage>
</organism>